<keyword evidence="1" id="KW-0479">Metal-binding</keyword>
<evidence type="ECO:0000259" key="2">
    <source>
        <dbReference type="PROSITE" id="PS50966"/>
    </source>
</evidence>
<dbReference type="EMBL" id="JBJQND010000009">
    <property type="protein sequence ID" value="KAL3865414.1"/>
    <property type="molecule type" value="Genomic_DNA"/>
</dbReference>
<dbReference type="PROSITE" id="PS50966">
    <property type="entry name" value="ZF_SWIM"/>
    <property type="match status" value="1"/>
</dbReference>
<dbReference type="Proteomes" id="UP001634394">
    <property type="component" value="Unassembled WGS sequence"/>
</dbReference>
<keyword evidence="4" id="KW-1185">Reference proteome</keyword>
<keyword evidence="1" id="KW-0863">Zinc-finger</keyword>
<evidence type="ECO:0000256" key="1">
    <source>
        <dbReference type="PROSITE-ProRule" id="PRU00325"/>
    </source>
</evidence>
<protein>
    <recommendedName>
        <fullName evidence="2">SWIM-type domain-containing protein</fullName>
    </recommendedName>
</protein>
<gene>
    <name evidence="3" type="ORF">ACJMK2_042805</name>
</gene>
<organism evidence="3 4">
    <name type="scientific">Sinanodonta woodiana</name>
    <name type="common">Chinese pond mussel</name>
    <name type="synonym">Anodonta woodiana</name>
    <dbReference type="NCBI Taxonomy" id="1069815"/>
    <lineage>
        <taxon>Eukaryota</taxon>
        <taxon>Metazoa</taxon>
        <taxon>Spiralia</taxon>
        <taxon>Lophotrochozoa</taxon>
        <taxon>Mollusca</taxon>
        <taxon>Bivalvia</taxon>
        <taxon>Autobranchia</taxon>
        <taxon>Heteroconchia</taxon>
        <taxon>Palaeoheterodonta</taxon>
        <taxon>Unionida</taxon>
        <taxon>Unionoidea</taxon>
        <taxon>Unionidae</taxon>
        <taxon>Unioninae</taxon>
        <taxon>Sinanodonta</taxon>
    </lineage>
</organism>
<proteinExistence type="predicted"/>
<dbReference type="GO" id="GO:0008270">
    <property type="term" value="F:zinc ion binding"/>
    <property type="evidence" value="ECO:0007669"/>
    <property type="project" value="UniProtKB-KW"/>
</dbReference>
<accession>A0ABD3VUX9</accession>
<comment type="caution">
    <text evidence="3">The sequence shown here is derived from an EMBL/GenBank/DDBJ whole genome shotgun (WGS) entry which is preliminary data.</text>
</comment>
<dbReference type="PANTHER" id="PTHR47526:SF4">
    <property type="entry name" value="SWIM-TYPE DOMAIN-CONTAINING PROTEIN"/>
    <property type="match status" value="1"/>
</dbReference>
<name>A0ABD3VUX9_SINWO</name>
<dbReference type="PANTHER" id="PTHR47526">
    <property type="entry name" value="ATP-DEPENDENT DNA HELICASE"/>
    <property type="match status" value="1"/>
</dbReference>
<evidence type="ECO:0000313" key="4">
    <source>
        <dbReference type="Proteomes" id="UP001634394"/>
    </source>
</evidence>
<dbReference type="AlphaFoldDB" id="A0ABD3VUX9"/>
<dbReference type="InterPro" id="IPR007527">
    <property type="entry name" value="Znf_SWIM"/>
</dbReference>
<reference evidence="3 4" key="1">
    <citation type="submission" date="2024-11" db="EMBL/GenBank/DDBJ databases">
        <title>Chromosome-level genome assembly of the freshwater bivalve Anodonta woodiana.</title>
        <authorList>
            <person name="Chen X."/>
        </authorList>
    </citation>
    <scope>NUCLEOTIDE SEQUENCE [LARGE SCALE GENOMIC DNA]</scope>
    <source>
        <strain evidence="3">MN2024</strain>
        <tissue evidence="3">Gills</tissue>
    </source>
</reference>
<sequence>MAKRTSTSHISYRETLMGDVRKRYDEKISKIYVDPYLLGSEEFSADRKTWPEITYVDVLHFLVFQESAYSKEQLKNYKSMDAYKLFQDGWVRQILHKEIDGIHLIRSKVAHSMRIREKPLEPWVIVSGDGIIVSAYCTCMAGLGECCNHVAALLFALVTSTRIKKDATVTDAPAYWMLPSNADLSSPYKRLSEMHVESAVKKRKMSTSEKDVVFFLCKEKQ</sequence>
<evidence type="ECO:0000313" key="3">
    <source>
        <dbReference type="EMBL" id="KAL3865414.1"/>
    </source>
</evidence>
<keyword evidence="1" id="KW-0862">Zinc</keyword>
<feature type="domain" description="SWIM-type" evidence="2">
    <location>
        <begin position="122"/>
        <end position="158"/>
    </location>
</feature>